<organism evidence="2 3">
    <name type="scientific">Candidimonas nitroreducens</name>
    <dbReference type="NCBI Taxonomy" id="683354"/>
    <lineage>
        <taxon>Bacteria</taxon>
        <taxon>Pseudomonadati</taxon>
        <taxon>Pseudomonadota</taxon>
        <taxon>Betaproteobacteria</taxon>
        <taxon>Burkholderiales</taxon>
        <taxon>Alcaligenaceae</taxon>
        <taxon>Candidimonas</taxon>
    </lineage>
</organism>
<dbReference type="Gene3D" id="3.30.1540.10">
    <property type="entry name" value="formyl-coa transferase, domain 3"/>
    <property type="match status" value="1"/>
</dbReference>
<proteinExistence type="predicted"/>
<name>A0A225MHY3_9BURK</name>
<sequence>MEDAFGSLRGLVVLDLTQMLAGPFCSQMLADHGAEVLKIEPPGGDSTRQFGPFHPEDSLRSHGGYYQSVNRNKKSVVLDLKDKAGRNDFLALACQADIVVENFREGVMDRLGVGYDALSTVNPRLIYASVRGFGDGHGGSGASPYANWPAFDIVAQAMGGLIGITGQDKDSVVKVGPGVGDIMPGILAAFGILAAVNERHSSGKGQYIDVAMVDTMLALCERIVHQYSYAGAVCSPDGSHHPMFAPFGLFPARDGIVAIGCVAQHQWRTLCELMNRFDLRDDPAIDNGEKRFARREDITAAVTGFTVRHTKAELIELLGGKIPFGPVYDARDIFNDPHFRAREMLPCVAHPGLNQPLEIVGIPLKLSRTPGRIAHGAAQLGEHTDEVLARVRAQQS</sequence>
<dbReference type="InterPro" id="IPR023606">
    <property type="entry name" value="CoA-Trfase_III_dom_1_sf"/>
</dbReference>
<evidence type="ECO:0000256" key="1">
    <source>
        <dbReference type="ARBA" id="ARBA00022679"/>
    </source>
</evidence>
<dbReference type="PANTHER" id="PTHR48207">
    <property type="entry name" value="SUCCINATE--HYDROXYMETHYLGLUTARATE COA-TRANSFERASE"/>
    <property type="match status" value="1"/>
</dbReference>
<dbReference type="AlphaFoldDB" id="A0A225MHY3"/>
<dbReference type="InterPro" id="IPR044855">
    <property type="entry name" value="CoA-Trfase_III_dom3_sf"/>
</dbReference>
<keyword evidence="3" id="KW-1185">Reference proteome</keyword>
<dbReference type="PANTHER" id="PTHR48207:SF3">
    <property type="entry name" value="SUCCINATE--HYDROXYMETHYLGLUTARATE COA-TRANSFERASE"/>
    <property type="match status" value="1"/>
</dbReference>
<dbReference type="OrthoDB" id="5294844at2"/>
<dbReference type="SUPFAM" id="SSF89796">
    <property type="entry name" value="CoA-transferase family III (CaiB/BaiF)"/>
    <property type="match status" value="1"/>
</dbReference>
<dbReference type="Pfam" id="PF02515">
    <property type="entry name" value="CoA_transf_3"/>
    <property type="match status" value="1"/>
</dbReference>
<dbReference type="InterPro" id="IPR003673">
    <property type="entry name" value="CoA-Trfase_fam_III"/>
</dbReference>
<evidence type="ECO:0000313" key="2">
    <source>
        <dbReference type="EMBL" id="OWT59111.1"/>
    </source>
</evidence>
<gene>
    <name evidence="2" type="ORF">CEY11_13055</name>
</gene>
<dbReference type="Gene3D" id="3.40.50.10540">
    <property type="entry name" value="Crotonobetainyl-coa:carnitine coa-transferase, domain 1"/>
    <property type="match status" value="1"/>
</dbReference>
<keyword evidence="1 2" id="KW-0808">Transferase</keyword>
<protein>
    <submittedName>
        <fullName evidence="2">CoA transferase</fullName>
    </submittedName>
</protein>
<dbReference type="EMBL" id="NJIH01000007">
    <property type="protein sequence ID" value="OWT59111.1"/>
    <property type="molecule type" value="Genomic_DNA"/>
</dbReference>
<comment type="caution">
    <text evidence="2">The sequence shown here is derived from an EMBL/GenBank/DDBJ whole genome shotgun (WGS) entry which is preliminary data.</text>
</comment>
<dbReference type="InterPro" id="IPR050483">
    <property type="entry name" value="CoA-transferase_III_domain"/>
</dbReference>
<dbReference type="RefSeq" id="WP_088603842.1">
    <property type="nucleotide sequence ID" value="NZ_NJIH01000007.1"/>
</dbReference>
<evidence type="ECO:0000313" key="3">
    <source>
        <dbReference type="Proteomes" id="UP000214603"/>
    </source>
</evidence>
<accession>A0A225MHY3</accession>
<dbReference type="GO" id="GO:0008410">
    <property type="term" value="F:CoA-transferase activity"/>
    <property type="evidence" value="ECO:0007669"/>
    <property type="project" value="TreeGrafter"/>
</dbReference>
<reference evidence="3" key="1">
    <citation type="submission" date="2017-06" db="EMBL/GenBank/DDBJ databases">
        <title>Herbaspirillum phytohormonus sp. nov., isolated from the root nodule of Robinia pseudoacacia in lead-zinc mine.</title>
        <authorList>
            <person name="Fan M."/>
            <person name="Lin Y."/>
        </authorList>
    </citation>
    <scope>NUCLEOTIDE SEQUENCE [LARGE SCALE GENOMIC DNA]</scope>
    <source>
        <strain evidence="3">SC-089</strain>
    </source>
</reference>
<dbReference type="Proteomes" id="UP000214603">
    <property type="component" value="Unassembled WGS sequence"/>
</dbReference>